<keyword evidence="3" id="KW-1185">Reference proteome</keyword>
<dbReference type="PANTHER" id="PTHR35986">
    <property type="entry name" value="EXPRESSED PROTEIN"/>
    <property type="match status" value="1"/>
</dbReference>
<organism evidence="2 3">
    <name type="scientific">Brassica napus</name>
    <name type="common">Rape</name>
    <dbReference type="NCBI Taxonomy" id="3708"/>
    <lineage>
        <taxon>Eukaryota</taxon>
        <taxon>Viridiplantae</taxon>
        <taxon>Streptophyta</taxon>
        <taxon>Embryophyta</taxon>
        <taxon>Tracheophyta</taxon>
        <taxon>Spermatophyta</taxon>
        <taxon>Magnoliopsida</taxon>
        <taxon>eudicotyledons</taxon>
        <taxon>Gunneridae</taxon>
        <taxon>Pentapetalae</taxon>
        <taxon>rosids</taxon>
        <taxon>malvids</taxon>
        <taxon>Brassicales</taxon>
        <taxon>Brassicaceae</taxon>
        <taxon>Brassiceae</taxon>
        <taxon>Brassica</taxon>
    </lineage>
</organism>
<dbReference type="EMBL" id="JAGKQM010000010">
    <property type="protein sequence ID" value="KAH0905689.1"/>
    <property type="molecule type" value="Genomic_DNA"/>
</dbReference>
<proteinExistence type="predicted"/>
<gene>
    <name evidence="2" type="ORF">HID58_037516</name>
</gene>
<reference evidence="2 3" key="1">
    <citation type="submission" date="2021-05" db="EMBL/GenBank/DDBJ databases">
        <title>Genome Assembly of Synthetic Allotetraploid Brassica napus Reveals Homoeologous Exchanges between Subgenomes.</title>
        <authorList>
            <person name="Davis J.T."/>
        </authorList>
    </citation>
    <scope>NUCLEOTIDE SEQUENCE [LARGE SCALE GENOMIC DNA]</scope>
    <source>
        <strain evidence="3">cv. Da-Ae</strain>
        <tissue evidence="2">Seedling</tissue>
    </source>
</reference>
<feature type="compositionally biased region" description="Polar residues" evidence="1">
    <location>
        <begin position="229"/>
        <end position="242"/>
    </location>
</feature>
<comment type="caution">
    <text evidence="2">The sequence shown here is derived from an EMBL/GenBank/DDBJ whole genome shotgun (WGS) entry which is preliminary data.</text>
</comment>
<dbReference type="Proteomes" id="UP000824890">
    <property type="component" value="Unassembled WGS sequence"/>
</dbReference>
<feature type="compositionally biased region" description="Polar residues" evidence="1">
    <location>
        <begin position="265"/>
        <end position="276"/>
    </location>
</feature>
<evidence type="ECO:0000256" key="1">
    <source>
        <dbReference type="SAM" id="MobiDB-lite"/>
    </source>
</evidence>
<sequence>MALSALNQLYLALADKPEQEKITAEEMSVIASCHLKVLWTAGFASSVAGGLGWQVAKRFKMLRLPLTVLPAVAAFTAAWDWSNSTTAVSCLDNILRQDATRMQRELVNVLVKYNRGEAWRWQLMSKHFYPEAVYNDQGEKPQMRWRKRRTFTEIAASYDDDDDDVNEAKPQSTNNGLQNPHNRSVSHGSDASKTKPGVQNSPLNLIHGNSDVDEEDGLDSVFGGPEPTESITAAQVNAKASSKAQTRKQKRAQRRQRRKNREEASINNSTPQYELA</sequence>
<protein>
    <submittedName>
        <fullName evidence="2">Uncharacterized protein</fullName>
    </submittedName>
</protein>
<feature type="compositionally biased region" description="Polar residues" evidence="1">
    <location>
        <begin position="169"/>
        <end position="203"/>
    </location>
</feature>
<evidence type="ECO:0000313" key="3">
    <source>
        <dbReference type="Proteomes" id="UP000824890"/>
    </source>
</evidence>
<feature type="compositionally biased region" description="Basic residues" evidence="1">
    <location>
        <begin position="245"/>
        <end position="259"/>
    </location>
</feature>
<evidence type="ECO:0000313" key="2">
    <source>
        <dbReference type="EMBL" id="KAH0905689.1"/>
    </source>
</evidence>
<feature type="region of interest" description="Disordered" evidence="1">
    <location>
        <begin position="156"/>
        <end position="276"/>
    </location>
</feature>
<dbReference type="PANTHER" id="PTHR35986:SF1">
    <property type="entry name" value="OS10G0430800 PROTEIN"/>
    <property type="match status" value="1"/>
</dbReference>
<accession>A0ABQ8BLJ7</accession>
<name>A0ABQ8BLJ7_BRANA</name>